<dbReference type="AlphaFoldDB" id="A0A8X7CD06"/>
<keyword evidence="1" id="KW-1133">Transmembrane helix</keyword>
<keyword evidence="1" id="KW-0812">Transmembrane</keyword>
<organism evidence="2 3">
    <name type="scientific">Trichonephila inaurata madagascariensis</name>
    <dbReference type="NCBI Taxonomy" id="2747483"/>
    <lineage>
        <taxon>Eukaryota</taxon>
        <taxon>Metazoa</taxon>
        <taxon>Ecdysozoa</taxon>
        <taxon>Arthropoda</taxon>
        <taxon>Chelicerata</taxon>
        <taxon>Arachnida</taxon>
        <taxon>Araneae</taxon>
        <taxon>Araneomorphae</taxon>
        <taxon>Entelegynae</taxon>
        <taxon>Araneoidea</taxon>
        <taxon>Nephilidae</taxon>
        <taxon>Trichonephila</taxon>
        <taxon>Trichonephila inaurata</taxon>
    </lineage>
</organism>
<name>A0A8X7CD06_9ARAC</name>
<keyword evidence="3" id="KW-1185">Reference proteome</keyword>
<gene>
    <name evidence="2" type="ORF">TNIN_302051</name>
</gene>
<dbReference type="EMBL" id="BMAV01016312">
    <property type="protein sequence ID" value="GFY66979.1"/>
    <property type="molecule type" value="Genomic_DNA"/>
</dbReference>
<evidence type="ECO:0000256" key="1">
    <source>
        <dbReference type="SAM" id="Phobius"/>
    </source>
</evidence>
<sequence>MATSSPPPLPSLRVTLKEDTCQSRIRIPKITHNYLMDYWCAATPFTPKKRLQRPRSEGGVEEGVALECGARRSILTPDFSPPKLAPSINGCHGDDGPFFHPRSETDDFFLLRFFPLLHIYTVILLCSKK</sequence>
<reference evidence="2" key="1">
    <citation type="submission" date="2020-08" db="EMBL/GenBank/DDBJ databases">
        <title>Multicomponent nature underlies the extraordinary mechanical properties of spider dragline silk.</title>
        <authorList>
            <person name="Kono N."/>
            <person name="Nakamura H."/>
            <person name="Mori M."/>
            <person name="Yoshida Y."/>
            <person name="Ohtoshi R."/>
            <person name="Malay A.D."/>
            <person name="Moran D.A.P."/>
            <person name="Tomita M."/>
            <person name="Numata K."/>
            <person name="Arakawa K."/>
        </authorList>
    </citation>
    <scope>NUCLEOTIDE SEQUENCE</scope>
</reference>
<comment type="caution">
    <text evidence="2">The sequence shown here is derived from an EMBL/GenBank/DDBJ whole genome shotgun (WGS) entry which is preliminary data.</text>
</comment>
<accession>A0A8X7CD06</accession>
<keyword evidence="1" id="KW-0472">Membrane</keyword>
<evidence type="ECO:0000313" key="2">
    <source>
        <dbReference type="EMBL" id="GFY66979.1"/>
    </source>
</evidence>
<protein>
    <submittedName>
        <fullName evidence="2">Uncharacterized protein</fullName>
    </submittedName>
</protein>
<proteinExistence type="predicted"/>
<evidence type="ECO:0000313" key="3">
    <source>
        <dbReference type="Proteomes" id="UP000886998"/>
    </source>
</evidence>
<feature type="transmembrane region" description="Helical" evidence="1">
    <location>
        <begin position="108"/>
        <end position="126"/>
    </location>
</feature>
<dbReference type="Proteomes" id="UP000886998">
    <property type="component" value="Unassembled WGS sequence"/>
</dbReference>